<keyword evidence="2" id="KW-1003">Cell membrane</keyword>
<evidence type="ECO:0000256" key="2">
    <source>
        <dbReference type="ARBA" id="ARBA00022475"/>
    </source>
</evidence>
<dbReference type="HOGENOM" id="CLU_504099_0_0_4"/>
<dbReference type="Pfam" id="PF13231">
    <property type="entry name" value="PMT_2"/>
    <property type="match status" value="1"/>
</dbReference>
<gene>
    <name evidence="10" type="ORF">BN1209_0482</name>
</gene>
<evidence type="ECO:0000313" key="10">
    <source>
        <dbReference type="EMBL" id="CEN55530.1"/>
    </source>
</evidence>
<protein>
    <submittedName>
        <fullName evidence="10">Putative glycosyltransferase</fullName>
    </submittedName>
</protein>
<feature type="transmembrane region" description="Helical" evidence="8">
    <location>
        <begin position="414"/>
        <end position="431"/>
    </location>
</feature>
<dbReference type="InterPro" id="IPR050297">
    <property type="entry name" value="LipidA_mod_glycosyltrf_83"/>
</dbReference>
<dbReference type="EMBL" id="LN794158">
    <property type="protein sequence ID" value="CEN55530.1"/>
    <property type="molecule type" value="Genomic_DNA"/>
</dbReference>
<evidence type="ECO:0000259" key="9">
    <source>
        <dbReference type="Pfam" id="PF13231"/>
    </source>
</evidence>
<dbReference type="GO" id="GO:0005886">
    <property type="term" value="C:plasma membrane"/>
    <property type="evidence" value="ECO:0007669"/>
    <property type="project" value="UniProtKB-SubCell"/>
</dbReference>
<dbReference type="PANTHER" id="PTHR33908">
    <property type="entry name" value="MANNOSYLTRANSFERASE YKCB-RELATED"/>
    <property type="match status" value="1"/>
</dbReference>
<feature type="transmembrane region" description="Helical" evidence="8">
    <location>
        <begin position="325"/>
        <end position="341"/>
    </location>
</feature>
<feature type="domain" description="Glycosyltransferase RgtA/B/C/D-like" evidence="9">
    <location>
        <begin position="65"/>
        <end position="230"/>
    </location>
</feature>
<proteinExistence type="predicted"/>
<accession>A0A0B7IYE8</accession>
<dbReference type="OrthoDB" id="9775035at2"/>
<keyword evidence="7 8" id="KW-0472">Membrane</keyword>
<evidence type="ECO:0000256" key="7">
    <source>
        <dbReference type="ARBA" id="ARBA00023136"/>
    </source>
</evidence>
<dbReference type="AlphaFoldDB" id="A0A0B7IYE8"/>
<keyword evidence="6 8" id="KW-1133">Transmembrane helix</keyword>
<feature type="transmembrane region" description="Helical" evidence="8">
    <location>
        <begin position="212"/>
        <end position="232"/>
    </location>
</feature>
<feature type="transmembrane region" description="Helical" evidence="8">
    <location>
        <begin position="142"/>
        <end position="161"/>
    </location>
</feature>
<feature type="transmembrane region" description="Helical" evidence="8">
    <location>
        <begin position="378"/>
        <end position="402"/>
    </location>
</feature>
<evidence type="ECO:0000256" key="4">
    <source>
        <dbReference type="ARBA" id="ARBA00022679"/>
    </source>
</evidence>
<feature type="transmembrane region" description="Helical" evidence="8">
    <location>
        <begin position="265"/>
        <end position="289"/>
    </location>
</feature>
<evidence type="ECO:0000256" key="5">
    <source>
        <dbReference type="ARBA" id="ARBA00022692"/>
    </source>
</evidence>
<evidence type="ECO:0000256" key="6">
    <source>
        <dbReference type="ARBA" id="ARBA00022989"/>
    </source>
</evidence>
<name>A0A0B7IYE8_9PROT</name>
<keyword evidence="3" id="KW-0328">Glycosyltransferase</keyword>
<feature type="transmembrane region" description="Helical" evidence="8">
    <location>
        <begin position="12"/>
        <end position="33"/>
    </location>
</feature>
<feature type="transmembrane region" description="Helical" evidence="8">
    <location>
        <begin position="301"/>
        <end position="319"/>
    </location>
</feature>
<sequence>MSHPQYQSQQMQLHIGLFWLVLVLVSLFSRSFMPIDETRYVTVAWNMFLNHDFLVPYLNGETYSHKPPLLFWLMNLGWAVFGVNDWWPRLVPSIFALGAVLIMQKIAARLWPERPQIGYVASLILLGSGMWAVFTTATMFDMLVAFFTLWGALGLLLAWQGEPKKGWTYVALAIAGGLLAKGPTILLQILPLAALASWWTGNAANKLNLRHWYFSILIAVVVGVLVLLAWAIPAGIYGGAKYQHEIFWGQTADRMVKSFAHRLPLYWYLPMLPVMLFPWLFALPIWRALAKAGSAINEQGVRFCLAWFIPVFIAFSLISGKQPHYVLPIIPAFALLVARGWDELNHISWLDKLLVAIVGVGVGVLLLALPNLKHQFPSVIWLADIPVWVGAVVVLGSMLLMLSAGTNKLRYLQHVALLGLLLISMLWFGVIRTAGEAYDVRPISYHLKRLQDQNIPIAHIGRYYGQFNFLGRLIKSPDVLSESQLNGWFKENPQGQVIIYIDQPSKLKAVKPEYKQLYRGSKLLCILTQAQWQALSEQSQIFSSNEAGRSE</sequence>
<comment type="subcellular location">
    <subcellularLocation>
        <location evidence="1">Cell membrane</location>
        <topology evidence="1">Multi-pass membrane protein</topology>
    </subcellularLocation>
</comment>
<dbReference type="PANTHER" id="PTHR33908:SF11">
    <property type="entry name" value="MEMBRANE PROTEIN"/>
    <property type="match status" value="1"/>
</dbReference>
<dbReference type="GO" id="GO:0009103">
    <property type="term" value="P:lipopolysaccharide biosynthetic process"/>
    <property type="evidence" value="ECO:0007669"/>
    <property type="project" value="UniProtKB-ARBA"/>
</dbReference>
<dbReference type="STRING" id="1581680.BN1209_0482"/>
<feature type="transmembrane region" description="Helical" evidence="8">
    <location>
        <begin position="117"/>
        <end position="135"/>
    </location>
</feature>
<dbReference type="KEGG" id="mbac:BN1209_0482"/>
<evidence type="ECO:0000256" key="3">
    <source>
        <dbReference type="ARBA" id="ARBA00022676"/>
    </source>
</evidence>
<dbReference type="RefSeq" id="WP_082048370.1">
    <property type="nucleotide sequence ID" value="NZ_LN794158.1"/>
</dbReference>
<evidence type="ECO:0000256" key="8">
    <source>
        <dbReference type="SAM" id="Phobius"/>
    </source>
</evidence>
<dbReference type="GO" id="GO:0016763">
    <property type="term" value="F:pentosyltransferase activity"/>
    <property type="evidence" value="ECO:0007669"/>
    <property type="project" value="TreeGrafter"/>
</dbReference>
<evidence type="ECO:0000256" key="1">
    <source>
        <dbReference type="ARBA" id="ARBA00004651"/>
    </source>
</evidence>
<dbReference type="InterPro" id="IPR038731">
    <property type="entry name" value="RgtA/B/C-like"/>
</dbReference>
<keyword evidence="11" id="KW-1185">Reference proteome</keyword>
<keyword evidence="5 8" id="KW-0812">Transmembrane</keyword>
<organism evidence="10 11">
    <name type="scientific">Candidatus Methylopumilus turicensis</name>
    <dbReference type="NCBI Taxonomy" id="1581680"/>
    <lineage>
        <taxon>Bacteria</taxon>
        <taxon>Pseudomonadati</taxon>
        <taxon>Pseudomonadota</taxon>
        <taxon>Betaproteobacteria</taxon>
        <taxon>Nitrosomonadales</taxon>
        <taxon>Methylophilaceae</taxon>
        <taxon>Candidatus Methylopumilus</taxon>
    </lineage>
</organism>
<feature type="transmembrane region" description="Helical" evidence="8">
    <location>
        <begin position="353"/>
        <end position="372"/>
    </location>
</feature>
<reference evidence="11" key="1">
    <citation type="submission" date="2014-12" db="EMBL/GenBank/DDBJ databases">
        <authorList>
            <person name="Salcher M.M."/>
        </authorList>
    </citation>
    <scope>NUCLEOTIDE SEQUENCE [LARGE SCALE GENOMIC DNA]</scope>
    <source>
        <strain evidence="11">MMS-10A-171</strain>
    </source>
</reference>
<keyword evidence="4 10" id="KW-0808">Transferase</keyword>
<evidence type="ECO:0000313" key="11">
    <source>
        <dbReference type="Proteomes" id="UP000056322"/>
    </source>
</evidence>
<dbReference type="Proteomes" id="UP000056322">
    <property type="component" value="Chromosome 1"/>
</dbReference>